<accession>M7BDP8</accession>
<dbReference type="Gene3D" id="3.40.50.300">
    <property type="entry name" value="P-loop containing nucleotide triphosphate hydrolases"/>
    <property type="match status" value="2"/>
</dbReference>
<dbReference type="GO" id="GO:0005096">
    <property type="term" value="F:GTPase activator activity"/>
    <property type="evidence" value="ECO:0007669"/>
    <property type="project" value="TreeGrafter"/>
</dbReference>
<dbReference type="SUPFAM" id="SSF50729">
    <property type="entry name" value="PH domain-like"/>
    <property type="match status" value="1"/>
</dbReference>
<dbReference type="GO" id="GO:0008270">
    <property type="term" value="F:zinc ion binding"/>
    <property type="evidence" value="ECO:0007669"/>
    <property type="project" value="UniProtKB-KW"/>
</dbReference>
<name>M7BDP8_CHEMY</name>
<evidence type="ECO:0000256" key="2">
    <source>
        <dbReference type="SAM" id="MobiDB-lite"/>
    </source>
</evidence>
<dbReference type="PANTHER" id="PTHR45819">
    <property type="entry name" value="CENTAURIN-GAMMA-1A"/>
    <property type="match status" value="1"/>
</dbReference>
<dbReference type="PANTHER" id="PTHR45819:SF2">
    <property type="entry name" value="ARF-GAP WITH GTPASE, ANK REPEAT AND PH DOMAIN-CONTAINING PROTEIN 3"/>
    <property type="match status" value="1"/>
</dbReference>
<keyword evidence="1" id="KW-0863">Zinc-finger</keyword>
<dbReference type="GO" id="GO:0003924">
    <property type="term" value="F:GTPase activity"/>
    <property type="evidence" value="ECO:0007669"/>
    <property type="project" value="TreeGrafter"/>
</dbReference>
<keyword evidence="1" id="KW-0862">Zinc</keyword>
<evidence type="ECO:0000256" key="1">
    <source>
        <dbReference type="ARBA" id="ARBA00022771"/>
    </source>
</evidence>
<dbReference type="EMBL" id="KB581441">
    <property type="protein sequence ID" value="EMP26312.1"/>
    <property type="molecule type" value="Genomic_DNA"/>
</dbReference>
<dbReference type="FunFam" id="2.30.29.30:FF:000199">
    <property type="entry name" value="Arf-GAP with GTPase, ANK repeat and PH domain-containing protein 3"/>
    <property type="match status" value="1"/>
</dbReference>
<dbReference type="STRING" id="8469.M7BDP8"/>
<organism evidence="3 4">
    <name type="scientific">Chelonia mydas</name>
    <name type="common">Green sea-turtle</name>
    <name type="synonym">Chelonia agassizi</name>
    <dbReference type="NCBI Taxonomy" id="8469"/>
    <lineage>
        <taxon>Eukaryota</taxon>
        <taxon>Metazoa</taxon>
        <taxon>Chordata</taxon>
        <taxon>Craniata</taxon>
        <taxon>Vertebrata</taxon>
        <taxon>Euteleostomi</taxon>
        <taxon>Archelosauria</taxon>
        <taxon>Testudinata</taxon>
        <taxon>Testudines</taxon>
        <taxon>Cryptodira</taxon>
        <taxon>Durocryptodira</taxon>
        <taxon>Americhelydia</taxon>
        <taxon>Chelonioidea</taxon>
        <taxon>Cheloniidae</taxon>
        <taxon>Chelonia</taxon>
    </lineage>
</organism>
<feature type="non-terminal residue" evidence="3">
    <location>
        <position position="1"/>
    </location>
</feature>
<reference evidence="4" key="1">
    <citation type="journal article" date="2013" name="Nat. Genet.">
        <title>The draft genomes of soft-shell turtle and green sea turtle yield insights into the development and evolution of the turtle-specific body plan.</title>
        <authorList>
            <person name="Wang Z."/>
            <person name="Pascual-Anaya J."/>
            <person name="Zadissa A."/>
            <person name="Li W."/>
            <person name="Niimura Y."/>
            <person name="Huang Z."/>
            <person name="Li C."/>
            <person name="White S."/>
            <person name="Xiong Z."/>
            <person name="Fang D."/>
            <person name="Wang B."/>
            <person name="Ming Y."/>
            <person name="Chen Y."/>
            <person name="Zheng Y."/>
            <person name="Kuraku S."/>
            <person name="Pignatelli M."/>
            <person name="Herrero J."/>
            <person name="Beal K."/>
            <person name="Nozawa M."/>
            <person name="Li Q."/>
            <person name="Wang J."/>
            <person name="Zhang H."/>
            <person name="Yu L."/>
            <person name="Shigenobu S."/>
            <person name="Wang J."/>
            <person name="Liu J."/>
            <person name="Flicek P."/>
            <person name="Searle S."/>
            <person name="Wang J."/>
            <person name="Kuratani S."/>
            <person name="Yin Y."/>
            <person name="Aken B."/>
            <person name="Zhang G."/>
            <person name="Irie N."/>
        </authorList>
    </citation>
    <scope>NUCLEOTIDE SEQUENCE [LARGE SCALE GENOMIC DNA]</scope>
</reference>
<sequence length="374" mass="40451">GIVGNLSSGKSALVHRYLTGTYVQEESPEGGRFKKEIVVDGQSYLLLIRDEGGPPELQRLKAVGAGKLLQVLPVPGAEEQMSLDRPAQAGTVGSGEDAISATNPRVIDDSRARKLSNDLKRCTYYETCATYGLNVERVFQDVAQKVVALRKKQQLSIGPCKSLPNSPSHSSVSAASIPSVHINQASNGSGAFSDYSSSVPSTPSIGQRELRIETIAASNTPTPIRKQSKRRSNIFTSRKGADPEREKKVPECKADSIGSGRAIPMKQGILLKRSGKSLNKEWKKKYVTLCDNGVLTYHPSLHDYMQNVHGKEIDLLRTTVKVPGKRLPRATTATAPSASPKTNGLAKERSSMQFPGGPGLQGAWETEPREFGCR</sequence>
<dbReference type="Proteomes" id="UP000031443">
    <property type="component" value="Unassembled WGS sequence"/>
</dbReference>
<dbReference type="InterPro" id="IPR027417">
    <property type="entry name" value="P-loop_NTPase"/>
</dbReference>
<keyword evidence="1" id="KW-0479">Metal-binding</keyword>
<dbReference type="eggNOG" id="KOG0705">
    <property type="taxonomic scope" value="Eukaryota"/>
</dbReference>
<dbReference type="GO" id="GO:0005634">
    <property type="term" value="C:nucleus"/>
    <property type="evidence" value="ECO:0007669"/>
    <property type="project" value="TreeGrafter"/>
</dbReference>
<feature type="region of interest" description="Disordered" evidence="2">
    <location>
        <begin position="222"/>
        <end position="249"/>
    </location>
</feature>
<feature type="region of interest" description="Disordered" evidence="2">
    <location>
        <begin position="326"/>
        <end position="374"/>
    </location>
</feature>
<proteinExistence type="predicted"/>
<dbReference type="AlphaFoldDB" id="M7BDP8"/>
<dbReference type="InterPro" id="IPR011993">
    <property type="entry name" value="PH-like_dom_sf"/>
</dbReference>
<feature type="compositionally biased region" description="Basic and acidic residues" evidence="2">
    <location>
        <begin position="239"/>
        <end position="249"/>
    </location>
</feature>
<keyword evidence="4" id="KW-1185">Reference proteome</keyword>
<dbReference type="SUPFAM" id="SSF52540">
    <property type="entry name" value="P-loop containing nucleoside triphosphate hydrolases"/>
    <property type="match status" value="1"/>
</dbReference>
<gene>
    <name evidence="3" type="ORF">UY3_16604</name>
</gene>
<protein>
    <submittedName>
        <fullName evidence="3">Arf-GAP with GTPase, ANK repeat and PH domain-containing protein 3</fullName>
    </submittedName>
</protein>
<dbReference type="SMART" id="SM00173">
    <property type="entry name" value="RAS"/>
    <property type="match status" value="1"/>
</dbReference>
<dbReference type="InterPro" id="IPR051282">
    <property type="entry name" value="Arf-GAP_GTPase_ANK_PH"/>
</dbReference>
<dbReference type="Gene3D" id="2.30.29.30">
    <property type="entry name" value="Pleckstrin-homology domain (PH domain)/Phosphotyrosine-binding domain (PTB)"/>
    <property type="match status" value="1"/>
</dbReference>
<evidence type="ECO:0000313" key="4">
    <source>
        <dbReference type="Proteomes" id="UP000031443"/>
    </source>
</evidence>
<evidence type="ECO:0000313" key="3">
    <source>
        <dbReference type="EMBL" id="EMP26312.1"/>
    </source>
</evidence>
<feature type="compositionally biased region" description="Low complexity" evidence="2">
    <location>
        <begin position="330"/>
        <end position="342"/>
    </location>
</feature>